<evidence type="ECO:0000313" key="3">
    <source>
        <dbReference type="EMBL" id="SEG95356.1"/>
    </source>
</evidence>
<dbReference type="Proteomes" id="UP000236729">
    <property type="component" value="Unassembled WGS sequence"/>
</dbReference>
<sequence>MVQPQQPGQWGPQPPQAPQQAQPWQPVPKKKSRAGCITLLILGLVALLVVGGIAGVYFYWRHGIVTEPAGEEPSGQPVIAPCDLVSAETLRNLHTTNLIHGYSDEETGSATCTWRATKGQDGTNERYLDITVSTSVAEDPADALAEAEETFEHYRQTDGKRASRVTDDLEGPWDEAFMATGTEVKAATVFFRKGRTTVSVGYDGYDKTYWFEDQRMPAPDAERAAKTAAEEFAAGL</sequence>
<feature type="region of interest" description="Disordered" evidence="1">
    <location>
        <begin position="1"/>
        <end position="28"/>
    </location>
</feature>
<gene>
    <name evidence="3" type="ORF">SAMN02982929_06175</name>
    <name evidence="4" type="ORF">SAMN05216506_105111</name>
</gene>
<evidence type="ECO:0000313" key="4">
    <source>
        <dbReference type="EMBL" id="SFD57164.1"/>
    </source>
</evidence>
<evidence type="ECO:0000256" key="1">
    <source>
        <dbReference type="SAM" id="MobiDB-lite"/>
    </source>
</evidence>
<feature type="transmembrane region" description="Helical" evidence="2">
    <location>
        <begin position="39"/>
        <end position="60"/>
    </location>
</feature>
<reference evidence="5 6" key="2">
    <citation type="submission" date="2016-10" db="EMBL/GenBank/DDBJ databases">
        <authorList>
            <person name="Varghese N."/>
            <person name="Submissions S."/>
        </authorList>
    </citation>
    <scope>NUCLEOTIDE SEQUENCE [LARGE SCALE GENOMIC DNA]</scope>
    <source>
        <strain evidence="6">ATCC 20501</strain>
        <strain evidence="4 5">CGMCC 4.3529</strain>
    </source>
</reference>
<organism evidence="3 6">
    <name type="scientific">Saccharopolyspora kobensis</name>
    <dbReference type="NCBI Taxonomy" id="146035"/>
    <lineage>
        <taxon>Bacteria</taxon>
        <taxon>Bacillati</taxon>
        <taxon>Actinomycetota</taxon>
        <taxon>Actinomycetes</taxon>
        <taxon>Pseudonocardiales</taxon>
        <taxon>Pseudonocardiaceae</taxon>
        <taxon>Saccharopolyspora</taxon>
    </lineage>
</organism>
<keyword evidence="2" id="KW-1133">Transmembrane helix</keyword>
<keyword evidence="2" id="KW-0472">Membrane</keyword>
<dbReference type="Proteomes" id="UP000199690">
    <property type="component" value="Unassembled WGS sequence"/>
</dbReference>
<dbReference type="AlphaFoldDB" id="A0A1H6EEG8"/>
<dbReference type="EMBL" id="FNVB01000010">
    <property type="protein sequence ID" value="SEG95356.1"/>
    <property type="molecule type" value="Genomic_DNA"/>
</dbReference>
<evidence type="ECO:0000256" key="2">
    <source>
        <dbReference type="SAM" id="Phobius"/>
    </source>
</evidence>
<feature type="compositionally biased region" description="Low complexity" evidence="1">
    <location>
        <begin position="1"/>
        <end position="11"/>
    </location>
</feature>
<accession>A0A1H6EEG8</accession>
<name>A0A1H6EEG8_9PSEU</name>
<evidence type="ECO:0000313" key="5">
    <source>
        <dbReference type="Proteomes" id="UP000199690"/>
    </source>
</evidence>
<evidence type="ECO:0000313" key="6">
    <source>
        <dbReference type="Proteomes" id="UP000236729"/>
    </source>
</evidence>
<protein>
    <recommendedName>
        <fullName evidence="7">DUF3558 domain-containing protein</fullName>
    </recommendedName>
</protein>
<proteinExistence type="predicted"/>
<dbReference type="EMBL" id="FOME01000005">
    <property type="protein sequence ID" value="SFD57164.1"/>
    <property type="molecule type" value="Genomic_DNA"/>
</dbReference>
<keyword evidence="5" id="KW-1185">Reference proteome</keyword>
<accession>A0A1I1TF28</accession>
<evidence type="ECO:0008006" key="7">
    <source>
        <dbReference type="Google" id="ProtNLM"/>
    </source>
</evidence>
<keyword evidence="2" id="KW-0812">Transmembrane</keyword>
<reference evidence="3" key="1">
    <citation type="submission" date="2016-10" db="EMBL/GenBank/DDBJ databases">
        <authorList>
            <person name="de Groot N.N."/>
        </authorList>
    </citation>
    <scope>NUCLEOTIDE SEQUENCE [LARGE SCALE GENOMIC DNA]</scope>
    <source>
        <strain evidence="3">ATCC 20501</strain>
    </source>
</reference>